<protein>
    <recommendedName>
        <fullName evidence="3">TIGR01456 family HAD hydrolase</fullName>
    </recommendedName>
</protein>
<dbReference type="Pfam" id="PF13344">
    <property type="entry name" value="Hydrolase_6"/>
    <property type="match status" value="1"/>
</dbReference>
<dbReference type="GO" id="GO:0005739">
    <property type="term" value="C:mitochondrion"/>
    <property type="evidence" value="ECO:0007669"/>
    <property type="project" value="TreeGrafter"/>
</dbReference>
<dbReference type="InterPro" id="IPR036412">
    <property type="entry name" value="HAD-like_sf"/>
</dbReference>
<dbReference type="InterPro" id="IPR006357">
    <property type="entry name" value="HAD-SF_hydro_IIA"/>
</dbReference>
<keyword evidence="2" id="KW-1185">Reference proteome</keyword>
<dbReference type="EMBL" id="LN730558">
    <property type="protein sequence ID" value="CEP13796.1"/>
    <property type="molecule type" value="Genomic_DNA"/>
</dbReference>
<gene>
    <name evidence="1" type="primary">PARPA_07930.1 scaffold 31073</name>
</gene>
<proteinExistence type="predicted"/>
<dbReference type="InterPro" id="IPR006353">
    <property type="entry name" value="HAD-SF_hydro_IIA_CECR5"/>
</dbReference>
<dbReference type="STRING" id="35722.A0A0B7NFT3"/>
<dbReference type="GO" id="GO:0046474">
    <property type="term" value="P:glycerophospholipid biosynthetic process"/>
    <property type="evidence" value="ECO:0007669"/>
    <property type="project" value="TreeGrafter"/>
</dbReference>
<evidence type="ECO:0000313" key="2">
    <source>
        <dbReference type="Proteomes" id="UP000054107"/>
    </source>
</evidence>
<reference evidence="1 2" key="1">
    <citation type="submission" date="2014-09" db="EMBL/GenBank/DDBJ databases">
        <authorList>
            <person name="Ellenberger Sabrina"/>
        </authorList>
    </citation>
    <scope>NUCLEOTIDE SEQUENCE [LARGE SCALE GENOMIC DNA]</scope>
    <source>
        <strain evidence="1 2">CBS 412.66</strain>
    </source>
</reference>
<dbReference type="PANTHER" id="PTHR14269">
    <property type="entry name" value="CDP-DIACYLGLYCEROL--GLYCEROL-3-PHOSPHATE 3-PHOSPHATIDYLTRANSFERASE-RELATED"/>
    <property type="match status" value="1"/>
</dbReference>
<dbReference type="PANTHER" id="PTHR14269:SF4">
    <property type="entry name" value="CAT EYE SYNDROME CRITICAL REGION PROTEIN 5"/>
    <property type="match status" value="1"/>
</dbReference>
<dbReference type="Proteomes" id="UP000054107">
    <property type="component" value="Unassembled WGS sequence"/>
</dbReference>
<dbReference type="InterPro" id="IPR023214">
    <property type="entry name" value="HAD_sf"/>
</dbReference>
<accession>A0A0B7NFT3</accession>
<organism evidence="1 2">
    <name type="scientific">Parasitella parasitica</name>
    <dbReference type="NCBI Taxonomy" id="35722"/>
    <lineage>
        <taxon>Eukaryota</taxon>
        <taxon>Fungi</taxon>
        <taxon>Fungi incertae sedis</taxon>
        <taxon>Mucoromycota</taxon>
        <taxon>Mucoromycotina</taxon>
        <taxon>Mucoromycetes</taxon>
        <taxon>Mucorales</taxon>
        <taxon>Mucorineae</taxon>
        <taxon>Mucoraceae</taxon>
        <taxon>Parasitella</taxon>
    </lineage>
</organism>
<dbReference type="NCBIfam" id="TIGR01456">
    <property type="entry name" value="CECR5"/>
    <property type="match status" value="1"/>
</dbReference>
<sequence length="367" mass="40590">MTSILNRIGFNLHSRKAALSAISRSFSTFQKPNYAFAFDIDGVLIKGKHHIPEATRALKLLNGDNIHNRNIPFVLLTNGGGVTEEEKARQISKLVGIKIDPKQVVLSHSPMQNLATKYHDKRVLIVGGKGRNCYDVAKKYGFKEAVTPHDIMHWNSSVWPYSTPTSDLSILTSTAALNFPKLPIHAVMVFHDTYDWGRDLQIMLDVLCSQGGIMGTRKPDYTIQDVPLYWSNVNLSSHLNTDFPAPRLGQGAFKIALDSLYKTLTGSDLKSTSFGKPHGATYQFAEQVLELLEPQSQSSRRRVYAVGDNPAADIQGANGYGWTSVLVRTGVFTGKGNSDDFPADIVCENVEEAVLNIIDKEETHSNE</sequence>
<dbReference type="Pfam" id="PF13242">
    <property type="entry name" value="Hydrolase_like"/>
    <property type="match status" value="1"/>
</dbReference>
<dbReference type="AlphaFoldDB" id="A0A0B7NFT3"/>
<dbReference type="NCBIfam" id="TIGR01460">
    <property type="entry name" value="HAD-SF-IIA"/>
    <property type="match status" value="1"/>
</dbReference>
<dbReference type="OrthoDB" id="10251048at2759"/>
<evidence type="ECO:0000313" key="1">
    <source>
        <dbReference type="EMBL" id="CEP13796.1"/>
    </source>
</evidence>
<evidence type="ECO:0008006" key="3">
    <source>
        <dbReference type="Google" id="ProtNLM"/>
    </source>
</evidence>
<dbReference type="InterPro" id="IPR050324">
    <property type="entry name" value="CDP-alcohol_PTase-I"/>
</dbReference>
<dbReference type="Gene3D" id="3.40.50.1000">
    <property type="entry name" value="HAD superfamily/HAD-like"/>
    <property type="match status" value="2"/>
</dbReference>
<name>A0A0B7NFT3_9FUNG</name>
<dbReference type="SUPFAM" id="SSF56784">
    <property type="entry name" value="HAD-like"/>
    <property type="match status" value="1"/>
</dbReference>